<dbReference type="InterPro" id="IPR028098">
    <property type="entry name" value="Glyco_trans_4-like_N"/>
</dbReference>
<dbReference type="SUPFAM" id="SSF141571">
    <property type="entry name" value="Pentapeptide repeat-like"/>
    <property type="match status" value="1"/>
</dbReference>
<organism evidence="4 5">
    <name type="scientific">Methanoregula formicica (strain DSM 22288 / NBRC 105244 / SMSP)</name>
    <dbReference type="NCBI Taxonomy" id="593750"/>
    <lineage>
        <taxon>Archaea</taxon>
        <taxon>Methanobacteriati</taxon>
        <taxon>Methanobacteriota</taxon>
        <taxon>Stenosarchaea group</taxon>
        <taxon>Methanomicrobia</taxon>
        <taxon>Methanomicrobiales</taxon>
        <taxon>Methanoregulaceae</taxon>
        <taxon>Methanoregula</taxon>
    </lineage>
</organism>
<evidence type="ECO:0000313" key="4">
    <source>
        <dbReference type="EMBL" id="AGB02961.1"/>
    </source>
</evidence>
<dbReference type="InterPro" id="IPR050194">
    <property type="entry name" value="Glycosyltransferase_grp1"/>
</dbReference>
<dbReference type="PANTHER" id="PTHR45947:SF3">
    <property type="entry name" value="SULFOQUINOVOSYL TRANSFERASE SQD2"/>
    <property type="match status" value="1"/>
</dbReference>
<keyword evidence="1" id="KW-0472">Membrane</keyword>
<keyword evidence="5" id="KW-1185">Reference proteome</keyword>
<dbReference type="eggNOG" id="arCOG03124">
    <property type="taxonomic scope" value="Archaea"/>
</dbReference>
<dbReference type="GeneID" id="14308332"/>
<dbReference type="eggNOG" id="arCOG01411">
    <property type="taxonomic scope" value="Archaea"/>
</dbReference>
<dbReference type="GO" id="GO:0016757">
    <property type="term" value="F:glycosyltransferase activity"/>
    <property type="evidence" value="ECO:0007669"/>
    <property type="project" value="InterPro"/>
</dbReference>
<dbReference type="PANTHER" id="PTHR45947">
    <property type="entry name" value="SULFOQUINOVOSYL TRANSFERASE SQD2"/>
    <property type="match status" value="1"/>
</dbReference>
<reference evidence="4 5" key="2">
    <citation type="journal article" date="2014" name="Genome Announc.">
        <title>Complete Genome Sequence of Methanoregula formicica SMSPT, a Mesophilic Hydrogenotrophic Methanogen Isolated from a Methanogenic Upflow Anaerobic Sludge Blanket Reactor.</title>
        <authorList>
            <person name="Yamamoto K."/>
            <person name="Tamaki H."/>
            <person name="Cadillo-Quiroz H."/>
            <person name="Imachi H."/>
            <person name="Kyrpides N."/>
            <person name="Woyke T."/>
            <person name="Goodwin L."/>
            <person name="Zinder S.H."/>
            <person name="Kamagata Y."/>
            <person name="Liu W.T."/>
        </authorList>
    </citation>
    <scope>NUCLEOTIDE SEQUENCE [LARGE SCALE GENOMIC DNA]</scope>
    <source>
        <strain evidence="5">DSM 22288 / NBRC 105244 / SMSP</strain>
    </source>
</reference>
<feature type="domain" description="Glycosyl transferase family 1" evidence="2">
    <location>
        <begin position="604"/>
        <end position="744"/>
    </location>
</feature>
<dbReference type="HOGENOM" id="CLU_356264_0_0_2"/>
<proteinExistence type="predicted"/>
<keyword evidence="1" id="KW-0812">Transmembrane</keyword>
<dbReference type="EMBL" id="CP003167">
    <property type="protein sequence ID" value="AGB02961.1"/>
    <property type="molecule type" value="Genomic_DNA"/>
</dbReference>
<dbReference type="Pfam" id="PF00534">
    <property type="entry name" value="Glycos_transf_1"/>
    <property type="match status" value="1"/>
</dbReference>
<accession>L0HGN9</accession>
<dbReference type="OrthoDB" id="132546at2157"/>
<dbReference type="Pfam" id="PF13439">
    <property type="entry name" value="Glyco_transf_4"/>
    <property type="match status" value="1"/>
</dbReference>
<dbReference type="Gene3D" id="3.40.50.2000">
    <property type="entry name" value="Glycogen Phosphorylase B"/>
    <property type="match status" value="2"/>
</dbReference>
<sequence length="787" mass="87875" precursor="true">MADVSRIALISIILAFCAIIGIQIIGSVTIADHSREILDQIGSLPQDQLASEKTKQEVVALKIESETKALFWTSLLGSVGTFLAVLAALIGLWQGLRDYWSNREKERLDRAATDLNAMWEGLANTDSRVRAGAVVGLQHFFTPDKLDYHSRILSALAVTARLEKDPVIENVLTTTIQQGMRQVPWEILHQISWQGVRLKGINLSKTPLCKCDFRDAYLENANFQECDLSDTVFTAANLKGARLDNCRLSHTNLEYADLAGASLAGAALPGCNLNNAQVLNLDLEKTDLRGAVLDPDEFPWRLTKNWRHAALPEGIREHLVTQYGGDVRGKKVLMMIWEFPPFAIGGAWTAAYHIIRNLRRQGADLVVMVPWKRSDLNLDLFGNEVELVTLEIVPPAIDGAAHDRTSPQPYLSYGSPYSRFPEHYAYSPYESYSQRQRYSAYGQFSPYTGSDRTTGRHTSQPGREIPVLREGPISGLVRQFQRGALHYLRQNPAQFDSIYAADWLTFWAAEEVSRRSGKPWIAHFHSTEFDRRPDDPDEVIVAIEQRGARSADRILTPSHSTATTISKHYKIPDPKTAPDSKITVVPNLVSEEIIPVPEFGSYETKRVLFIGRLTRQKGPDLFVETCGELSRLLPSAHFAIHGSGEEKRAVMDLANHHGIDIAFSEFTEWESRGGAFGTASAVLVTSRSEPFGMVILEAMERGVPVLYPKYAGAAEVLKSGITINPEDPRGTAKELRCLLTDRDHWSEVVKSQSDEIRNYYSRNYADRLMDIFQTMPVSANPADHSTS</sequence>
<evidence type="ECO:0000259" key="3">
    <source>
        <dbReference type="Pfam" id="PF13439"/>
    </source>
</evidence>
<dbReference type="InterPro" id="IPR001646">
    <property type="entry name" value="5peptide_repeat"/>
</dbReference>
<dbReference type="Pfam" id="PF00805">
    <property type="entry name" value="Pentapeptide"/>
    <property type="match status" value="2"/>
</dbReference>
<evidence type="ECO:0000313" key="5">
    <source>
        <dbReference type="Proteomes" id="UP000010824"/>
    </source>
</evidence>
<dbReference type="CDD" id="cd03801">
    <property type="entry name" value="GT4_PimA-like"/>
    <property type="match status" value="1"/>
</dbReference>
<dbReference type="RefSeq" id="WP_015285924.1">
    <property type="nucleotide sequence ID" value="NC_019943.1"/>
</dbReference>
<dbReference type="InParanoid" id="L0HGN9"/>
<dbReference type="STRING" id="593750.Metfor_1943"/>
<dbReference type="Gene3D" id="2.160.20.80">
    <property type="entry name" value="E3 ubiquitin-protein ligase SopA"/>
    <property type="match status" value="1"/>
</dbReference>
<feature type="transmembrane region" description="Helical" evidence="1">
    <location>
        <begin position="69"/>
        <end position="93"/>
    </location>
</feature>
<dbReference type="Proteomes" id="UP000010824">
    <property type="component" value="Chromosome"/>
</dbReference>
<keyword evidence="4" id="KW-0808">Transferase</keyword>
<dbReference type="KEGG" id="mfo:Metfor_1943"/>
<feature type="transmembrane region" description="Helical" evidence="1">
    <location>
        <begin position="7"/>
        <end position="30"/>
    </location>
</feature>
<dbReference type="InterPro" id="IPR001296">
    <property type="entry name" value="Glyco_trans_1"/>
</dbReference>
<keyword evidence="1" id="KW-1133">Transmembrane helix</keyword>
<feature type="transmembrane region" description="Helical" evidence="1">
    <location>
        <begin position="332"/>
        <end position="355"/>
    </location>
</feature>
<feature type="domain" description="Glycosyltransferase subfamily 4-like N-terminal" evidence="3">
    <location>
        <begin position="472"/>
        <end position="590"/>
    </location>
</feature>
<evidence type="ECO:0000256" key="1">
    <source>
        <dbReference type="SAM" id="Phobius"/>
    </source>
</evidence>
<gene>
    <name evidence="4" type="ordered locus">Metfor_1943</name>
</gene>
<reference evidence="5" key="1">
    <citation type="submission" date="2011-12" db="EMBL/GenBank/DDBJ databases">
        <title>Complete sequence of Methanoregula formicicum SMSP.</title>
        <authorList>
            <person name="Lucas S."/>
            <person name="Han J."/>
            <person name="Lapidus A."/>
            <person name="Cheng J.-F."/>
            <person name="Goodwin L."/>
            <person name="Pitluck S."/>
            <person name="Peters L."/>
            <person name="Ovchinnikova G."/>
            <person name="Teshima H."/>
            <person name="Detter J.C."/>
            <person name="Han C."/>
            <person name="Tapia R."/>
            <person name="Land M."/>
            <person name="Hauser L."/>
            <person name="Kyrpides N."/>
            <person name="Ivanova N."/>
            <person name="Pagani I."/>
            <person name="Imachi H."/>
            <person name="Tamaki H."/>
            <person name="Sekiguchi Y."/>
            <person name="Kamagata Y."/>
            <person name="Cadillo-Quiroz H."/>
            <person name="Zinder S."/>
            <person name="Liu W.-T."/>
            <person name="Woyke T."/>
        </authorList>
    </citation>
    <scope>NUCLEOTIDE SEQUENCE [LARGE SCALE GENOMIC DNA]</scope>
    <source>
        <strain evidence="5">DSM 22288 / NBRC 105244 / SMSP</strain>
    </source>
</reference>
<dbReference type="SUPFAM" id="SSF53756">
    <property type="entry name" value="UDP-Glycosyltransferase/glycogen phosphorylase"/>
    <property type="match status" value="1"/>
</dbReference>
<name>L0HGN9_METFS</name>
<evidence type="ECO:0000259" key="2">
    <source>
        <dbReference type="Pfam" id="PF00534"/>
    </source>
</evidence>
<dbReference type="AlphaFoldDB" id="L0HGN9"/>
<protein>
    <submittedName>
        <fullName evidence="4">Glycosyltransferase</fullName>
    </submittedName>
</protein>